<evidence type="ECO:0000259" key="4">
    <source>
        <dbReference type="Pfam" id="PF09324"/>
    </source>
</evidence>
<gene>
    <name evidence="9" type="primary">LOC110414593</name>
</gene>
<evidence type="ECO:0000259" key="5">
    <source>
        <dbReference type="Pfam" id="PF12783"/>
    </source>
</evidence>
<dbReference type="Proteomes" id="UP000504621">
    <property type="component" value="Unplaced"/>
</dbReference>
<dbReference type="PANTHER" id="PTHR34199:SF4">
    <property type="entry name" value="ARM REPEAT SUPERFAMILY PROTEIN"/>
    <property type="match status" value="1"/>
</dbReference>
<proteinExistence type="predicted"/>
<accession>A0A6J1A445</accession>
<evidence type="ECO:0000256" key="3">
    <source>
        <dbReference type="SAM" id="MobiDB-lite"/>
    </source>
</evidence>
<feature type="region of interest" description="Disordered" evidence="3">
    <location>
        <begin position="1265"/>
        <end position="1288"/>
    </location>
</feature>
<evidence type="ECO:0000256" key="1">
    <source>
        <dbReference type="ARBA" id="ARBA00022448"/>
    </source>
</evidence>
<sequence length="1653" mass="182721">MAFMAVLESDLRALSAEARRRYPSFKDAAEHAILKLRTLSSPSEISHNEDIVRIFLMACEVKTVKLSVIGLSCLQKLISHDAVAPSVLNEILPTLKDHAEMPDESVQLKTLQTILIIFQSRLHPESEENMAQALGICLRLLENNRSSDSVRNTAAATFRQAVALVFDHVVHTESLPMEKFGSGNYILRTSSVTGDVSRSMNNSESLEHNFASGKALLMRETTTSAGKLGLRLLEDLTALAAGGSACWLRVSSLQRTFVLDILEFILSNYVAMFKILVSYEQVLRHQICSLLMTSLRTNYELEGEVGEPYFRRLVLRSVAHIIRLYSSSLITECEVFLSMLIKLTFLDLPLWHRILVLEILRGFCVEARTLRILFQNFDMHPKNTNVVEGMIKALARVVSSVQFLETSEESLAAVAGMFSSKAKGIEWSLDNDASNAAVLVASEAHAISLAIEGLLGVVFTVASLTDEAVDAGELESPRCDYVPSAKCSGKTAVLCISMVDSLWLTILDALSLILARSQGEAIVLEILKGYQAFTQACGVLHAVEPLNSFLASLCKFTINFPNEVERRSTVLQSPGSKRTDLIADQRDSIILTPKNVQALRTLFNIAHRLHNVLGPSWVLVLETLSALDRAIHSPHATTQEVSTAVPRLTREYSGQYSDFSILSSLNSQLFESSALMHISAVKSLLSALCQLSHQCMVETSSGFGPATSQKIGSISFSVERMISILVNNLHRVEPLWDQVVGHFLELADNSNQHLRNMALDALDKSICAVLGSEQFEDHALSRSNENSKDVGSKETELTSLESAVISSLRVLYSSSQSIDVRAGSLKILLHVLERCGEKLRYTWPNILELLRSVADASEKDLVTLGFQSLRVIMNDGLATIPPNCLNVCIDVTGAYGAQKTELNISLTAIGLLWTTTDFVVKGLLHGSLEEKEKGIVKVNSVSNKVDGQKIEEQTENISSDINGQSPSINIADRDKLIISVFSLLQKLGDDERPEVRNSAIRTLFQILGGHGQKLSKSMWEDCLWNYVFPTLDRASHMAATSSKDEWQGKELGIRGGKAVHMLIHHSRNTAQKQWDETLVLVLGGIARLLRSFFPFLSSLNNFWSGWESLLLFVKGSIFNGSKEVSLAAINCLQTTVLGHCSKGNLPMPYLVSVIDVYEIVLQKSPNYSGTATNKVKQEVLHGLGELYVQAQRMFDDLMYTRLLAIIGLEIKQTVTTSDNCEAEFGHVPHVLRTVLEVLPMLCPAEHLSSMWLILLRELLQYLPGPDSPPQSEEEEAGQASPSGHIPDVPVKMKYETANGIASASVQKAEVPSPTSRSAPGATVNIPSYLFAEKLIPIVVDLMLKAPAVEKYIIFPEVLQSLGRSMTTRRDNPDGSLWRLAVEGFNRILVDDVSKLAVECDSKISKPARLRIWKEVADIYEIFLVGYCGRALPSNSLPAVTLKDDESLEMTILNILGEKILMSPIDAPIEILQRLVSTLDRCASRTCSLPVETVELMPLHCSRFSLTCLQTLFSLSSFDEEVGNWNVARSEVSKIAIMVLVTRCEYILNRFLVDEKDIGDHPLPTARLEEVIFVLQELACLVIHLDTASVLPLHPHLKYGLAEGKLDKRPHLLVLFPSFCELITSREARVRELVQVLLKLIAKELTLEKVITGC</sequence>
<dbReference type="InterPro" id="IPR016024">
    <property type="entry name" value="ARM-type_fold"/>
</dbReference>
<dbReference type="Pfam" id="PF12783">
    <property type="entry name" value="Sec7-like_HUS"/>
    <property type="match status" value="1"/>
</dbReference>
<name>A0A6J1A445_9ROSI</name>
<dbReference type="SUPFAM" id="SSF48371">
    <property type="entry name" value="ARM repeat"/>
    <property type="match status" value="2"/>
</dbReference>
<dbReference type="InterPro" id="IPR032817">
    <property type="entry name" value="Mon2_C"/>
</dbReference>
<dbReference type="Pfam" id="PF16213">
    <property type="entry name" value="DCB"/>
    <property type="match status" value="1"/>
</dbReference>
<evidence type="ECO:0000256" key="2">
    <source>
        <dbReference type="ARBA" id="ARBA00022927"/>
    </source>
</evidence>
<evidence type="ECO:0000313" key="9">
    <source>
        <dbReference type="RefSeq" id="XP_021281526.1"/>
    </source>
</evidence>
<dbReference type="InterPro" id="IPR032629">
    <property type="entry name" value="DCB_dom"/>
</dbReference>
<feature type="domain" description="Mon2 C-terminal" evidence="6">
    <location>
        <begin position="1328"/>
        <end position="1587"/>
    </location>
</feature>
<keyword evidence="8" id="KW-1185">Reference proteome</keyword>
<dbReference type="RefSeq" id="XP_021281526.1">
    <property type="nucleotide sequence ID" value="XM_021425851.1"/>
</dbReference>
<dbReference type="Gene3D" id="1.25.10.10">
    <property type="entry name" value="Leucine-rich Repeat Variant"/>
    <property type="match status" value="1"/>
</dbReference>
<dbReference type="PANTHER" id="PTHR34199">
    <property type="entry name" value="NUMOD3 MOTIF FAMILY PROTEIN, EXPRESSED"/>
    <property type="match status" value="1"/>
</dbReference>
<feature type="domain" description="Mon2/Sec7/BIG1-like dimerisation and cyclophilin-binding" evidence="7">
    <location>
        <begin position="3"/>
        <end position="171"/>
    </location>
</feature>
<keyword evidence="1" id="KW-0813">Transport</keyword>
<dbReference type="InterPro" id="IPR011989">
    <property type="entry name" value="ARM-like"/>
</dbReference>
<dbReference type="Pfam" id="PF16206">
    <property type="entry name" value="Mon2_C"/>
    <property type="match status" value="2"/>
</dbReference>
<dbReference type="GO" id="GO:0015031">
    <property type="term" value="P:protein transport"/>
    <property type="evidence" value="ECO:0007669"/>
    <property type="project" value="UniProtKB-KW"/>
</dbReference>
<evidence type="ECO:0000259" key="7">
    <source>
        <dbReference type="Pfam" id="PF16213"/>
    </source>
</evidence>
<dbReference type="InterPro" id="IPR032691">
    <property type="entry name" value="Mon2/Sec7/BIG1-like_HUS"/>
</dbReference>
<feature type="domain" description="Mon2/Sec7/BIG1-like HUS" evidence="5">
    <location>
        <begin position="231"/>
        <end position="386"/>
    </location>
</feature>
<dbReference type="Pfam" id="PF09324">
    <property type="entry name" value="Sec7-like_HDS"/>
    <property type="match status" value="1"/>
</dbReference>
<dbReference type="GeneID" id="110414593"/>
<feature type="domain" description="Mon2/Sec7/BIG1-like HDS" evidence="4">
    <location>
        <begin position="794"/>
        <end position="869"/>
    </location>
</feature>
<organism evidence="8 9">
    <name type="scientific">Herrania umbratica</name>
    <dbReference type="NCBI Taxonomy" id="108875"/>
    <lineage>
        <taxon>Eukaryota</taxon>
        <taxon>Viridiplantae</taxon>
        <taxon>Streptophyta</taxon>
        <taxon>Embryophyta</taxon>
        <taxon>Tracheophyta</taxon>
        <taxon>Spermatophyta</taxon>
        <taxon>Magnoliopsida</taxon>
        <taxon>eudicotyledons</taxon>
        <taxon>Gunneridae</taxon>
        <taxon>Pentapetalae</taxon>
        <taxon>rosids</taxon>
        <taxon>malvids</taxon>
        <taxon>Malvales</taxon>
        <taxon>Malvaceae</taxon>
        <taxon>Byttnerioideae</taxon>
        <taxon>Herrania</taxon>
    </lineage>
</organism>
<dbReference type="InterPro" id="IPR015403">
    <property type="entry name" value="Mon2/Sec7/BIG1-like_HDS"/>
</dbReference>
<feature type="domain" description="Mon2 C-terminal" evidence="6">
    <location>
        <begin position="875"/>
        <end position="1139"/>
    </location>
</feature>
<protein>
    <submittedName>
        <fullName evidence="9">Protein MON2 homolog isoform X3</fullName>
    </submittedName>
</protein>
<reference evidence="9" key="1">
    <citation type="submission" date="2025-08" db="UniProtKB">
        <authorList>
            <consortium name="RefSeq"/>
        </authorList>
    </citation>
    <scope>IDENTIFICATION</scope>
    <source>
        <tissue evidence="9">Leaf</tissue>
    </source>
</reference>
<keyword evidence="2" id="KW-0653">Protein transport</keyword>
<evidence type="ECO:0000313" key="8">
    <source>
        <dbReference type="Proteomes" id="UP000504621"/>
    </source>
</evidence>
<evidence type="ECO:0000259" key="6">
    <source>
        <dbReference type="Pfam" id="PF16206"/>
    </source>
</evidence>